<gene>
    <name evidence="2" type="ORF">O3I_024060</name>
</gene>
<dbReference type="GO" id="GO:0005737">
    <property type="term" value="C:cytoplasm"/>
    <property type="evidence" value="ECO:0007669"/>
    <property type="project" value="TreeGrafter"/>
</dbReference>
<keyword evidence="3" id="KW-1185">Reference proteome</keyword>
<dbReference type="Proteomes" id="UP000006304">
    <property type="component" value="Chromosome"/>
</dbReference>
<dbReference type="HOGENOM" id="CLU_007383_6_1_11"/>
<dbReference type="EMBL" id="CP003876">
    <property type="protein sequence ID" value="AFU02767.1"/>
    <property type="molecule type" value="Genomic_DNA"/>
</dbReference>
<dbReference type="InterPro" id="IPR036291">
    <property type="entry name" value="NAD(P)-bd_dom_sf"/>
</dbReference>
<dbReference type="InterPro" id="IPR001509">
    <property type="entry name" value="Epimerase_deHydtase"/>
</dbReference>
<proteinExistence type="predicted"/>
<dbReference type="STRING" id="1133849.O3I_024060"/>
<reference evidence="2 3" key="1">
    <citation type="journal article" date="2012" name="J. Bacteriol.">
        <title>Complete genome sequence of Nocardia brasiliensis HUJEG-1.</title>
        <authorList>
            <person name="Vera-Cabrera L."/>
            <person name="Ortiz-Lopez R."/>
            <person name="Elizondo-Gonzalez R."/>
            <person name="Perez-Maya A.A."/>
            <person name="Ocampo-Candiani J."/>
        </authorList>
    </citation>
    <scope>NUCLEOTIDE SEQUENCE [LARGE SCALE GENOMIC DNA]</scope>
    <source>
        <strain evidence="3">ATCC 700358</strain>
    </source>
</reference>
<dbReference type="AlphaFoldDB" id="K0EZ46"/>
<sequence>MEARLLDNLDNDDLDNGGQEEIMKVFVTGATGFLGRRIVARLVNAGHEVLALVRGSGRTVEGATVVIGDLTEVGRWAGCLAGVEVVIHAGGLVAEWASWSEYDASIVTPTRDLLAAAETHQVRRFVLISSESVMQDGKPLLDVTEADSEPSHQSSRYGRAKLQAEQIVRARQNSIESIVLRPTFIWGPGSTTVADLVCRAMAGRLPLIDHGTAVFEHVHVDNVAAAVVAALTEGTPGATYFITNGEPMPHREFLSGLLEAMNAPMPRRSLPSRILFPFARICEALWSGPLLPGRPPITVFEVEFLALSRRFDISKARHELGYRPIVTFADGLTELR</sequence>
<protein>
    <submittedName>
        <fullName evidence="2">NAD(P)H steroid dehydrogenase</fullName>
    </submittedName>
</protein>
<dbReference type="eggNOG" id="COG0451">
    <property type="taxonomic scope" value="Bacteria"/>
</dbReference>
<dbReference type="GO" id="GO:0004029">
    <property type="term" value="F:aldehyde dehydrogenase (NAD+) activity"/>
    <property type="evidence" value="ECO:0007669"/>
    <property type="project" value="TreeGrafter"/>
</dbReference>
<dbReference type="PANTHER" id="PTHR48079:SF6">
    <property type="entry name" value="NAD(P)-BINDING DOMAIN-CONTAINING PROTEIN-RELATED"/>
    <property type="match status" value="1"/>
</dbReference>
<accession>K0EZ46</accession>
<dbReference type="InterPro" id="IPR051783">
    <property type="entry name" value="NAD(P)-dependent_oxidoreduct"/>
</dbReference>
<dbReference type="Gene3D" id="3.40.50.720">
    <property type="entry name" value="NAD(P)-binding Rossmann-like Domain"/>
    <property type="match status" value="1"/>
</dbReference>
<evidence type="ECO:0000313" key="2">
    <source>
        <dbReference type="EMBL" id="AFU02767.1"/>
    </source>
</evidence>
<feature type="domain" description="NAD-dependent epimerase/dehydratase" evidence="1">
    <location>
        <begin position="25"/>
        <end position="240"/>
    </location>
</feature>
<dbReference type="SUPFAM" id="SSF51735">
    <property type="entry name" value="NAD(P)-binding Rossmann-fold domains"/>
    <property type="match status" value="1"/>
</dbReference>
<dbReference type="PANTHER" id="PTHR48079">
    <property type="entry name" value="PROTEIN YEEZ"/>
    <property type="match status" value="1"/>
</dbReference>
<dbReference type="Pfam" id="PF01370">
    <property type="entry name" value="Epimerase"/>
    <property type="match status" value="1"/>
</dbReference>
<name>K0EZ46_NOCB7</name>
<organism evidence="2 3">
    <name type="scientific">Nocardia brasiliensis (strain ATCC 700358 / HUJEG-1)</name>
    <dbReference type="NCBI Taxonomy" id="1133849"/>
    <lineage>
        <taxon>Bacteria</taxon>
        <taxon>Bacillati</taxon>
        <taxon>Actinomycetota</taxon>
        <taxon>Actinomycetes</taxon>
        <taxon>Mycobacteriales</taxon>
        <taxon>Nocardiaceae</taxon>
        <taxon>Nocardia</taxon>
    </lineage>
</organism>
<dbReference type="KEGG" id="nbr:O3I_024060"/>
<dbReference type="RefSeq" id="WP_014985622.1">
    <property type="nucleotide sequence ID" value="NC_018681.1"/>
</dbReference>
<evidence type="ECO:0000313" key="3">
    <source>
        <dbReference type="Proteomes" id="UP000006304"/>
    </source>
</evidence>
<evidence type="ECO:0000259" key="1">
    <source>
        <dbReference type="Pfam" id="PF01370"/>
    </source>
</evidence>